<keyword evidence="2" id="KW-1185">Reference proteome</keyword>
<dbReference type="Proteomes" id="UP001295794">
    <property type="component" value="Unassembled WGS sequence"/>
</dbReference>
<gene>
    <name evidence="1" type="ORF">MYCIT1_LOCUS27956</name>
</gene>
<feature type="non-terminal residue" evidence="1">
    <location>
        <position position="74"/>
    </location>
</feature>
<protein>
    <submittedName>
        <fullName evidence="1">Uncharacterized protein</fullName>
    </submittedName>
</protein>
<comment type="caution">
    <text evidence="1">The sequence shown here is derived from an EMBL/GenBank/DDBJ whole genome shotgun (WGS) entry which is preliminary data.</text>
</comment>
<evidence type="ECO:0000313" key="2">
    <source>
        <dbReference type="Proteomes" id="UP001295794"/>
    </source>
</evidence>
<dbReference type="EMBL" id="CAVNYO010000423">
    <property type="protein sequence ID" value="CAK5278546.1"/>
    <property type="molecule type" value="Genomic_DNA"/>
</dbReference>
<evidence type="ECO:0000313" key="1">
    <source>
        <dbReference type="EMBL" id="CAK5278546.1"/>
    </source>
</evidence>
<accession>A0AAD2K5M1</accession>
<name>A0AAD2K5M1_9AGAR</name>
<proteinExistence type="predicted"/>
<sequence length="74" mass="7991">DPEATSEFDCSSLGLFVACDVSIKYLQTGTMGSGLARCAPEPVSFRCFFECRSMRIHMMGTVAEMLRGAQSDSG</sequence>
<organism evidence="1 2">
    <name type="scientific">Mycena citricolor</name>
    <dbReference type="NCBI Taxonomy" id="2018698"/>
    <lineage>
        <taxon>Eukaryota</taxon>
        <taxon>Fungi</taxon>
        <taxon>Dikarya</taxon>
        <taxon>Basidiomycota</taxon>
        <taxon>Agaricomycotina</taxon>
        <taxon>Agaricomycetes</taxon>
        <taxon>Agaricomycetidae</taxon>
        <taxon>Agaricales</taxon>
        <taxon>Marasmiineae</taxon>
        <taxon>Mycenaceae</taxon>
        <taxon>Mycena</taxon>
    </lineage>
</organism>
<reference evidence="1" key="1">
    <citation type="submission" date="2023-11" db="EMBL/GenBank/DDBJ databases">
        <authorList>
            <person name="De Vega J J."/>
            <person name="De Vega J J."/>
        </authorList>
    </citation>
    <scope>NUCLEOTIDE SEQUENCE</scope>
</reference>
<dbReference type="AlphaFoldDB" id="A0AAD2K5M1"/>